<dbReference type="AlphaFoldDB" id="A0A1D1VCM4"/>
<sequence>MGGQKVTDTMHRATQRTNQRLSPHRSSLRHLKTFVGTRCLLRLTHKPPLFL</sequence>
<feature type="region of interest" description="Disordered" evidence="1">
    <location>
        <begin position="1"/>
        <end position="25"/>
    </location>
</feature>
<dbReference type="EMBL" id="BDGG01000004">
    <property type="protein sequence ID" value="GAU97832.1"/>
    <property type="molecule type" value="Genomic_DNA"/>
</dbReference>
<accession>A0A1D1VCM4</accession>
<evidence type="ECO:0000313" key="2">
    <source>
        <dbReference type="EMBL" id="GAU97832.1"/>
    </source>
</evidence>
<reference evidence="2 3" key="1">
    <citation type="journal article" date="2016" name="Nat. Commun.">
        <title>Extremotolerant tardigrade genome and improved radiotolerance of human cultured cells by tardigrade-unique protein.</title>
        <authorList>
            <person name="Hashimoto T."/>
            <person name="Horikawa D.D."/>
            <person name="Saito Y."/>
            <person name="Kuwahara H."/>
            <person name="Kozuka-Hata H."/>
            <person name="Shin-I T."/>
            <person name="Minakuchi Y."/>
            <person name="Ohishi K."/>
            <person name="Motoyama A."/>
            <person name="Aizu T."/>
            <person name="Enomoto A."/>
            <person name="Kondo K."/>
            <person name="Tanaka S."/>
            <person name="Hara Y."/>
            <person name="Koshikawa S."/>
            <person name="Sagara H."/>
            <person name="Miura T."/>
            <person name="Yokobori S."/>
            <person name="Miyagawa K."/>
            <person name="Suzuki Y."/>
            <person name="Kubo T."/>
            <person name="Oyama M."/>
            <person name="Kohara Y."/>
            <person name="Fujiyama A."/>
            <person name="Arakawa K."/>
            <person name="Katayama T."/>
            <person name="Toyoda A."/>
            <person name="Kunieda T."/>
        </authorList>
    </citation>
    <scope>NUCLEOTIDE SEQUENCE [LARGE SCALE GENOMIC DNA]</scope>
    <source>
        <strain evidence="2 3">YOKOZUNA-1</strain>
    </source>
</reference>
<evidence type="ECO:0000256" key="1">
    <source>
        <dbReference type="SAM" id="MobiDB-lite"/>
    </source>
</evidence>
<gene>
    <name evidence="2" type="primary">RvY_09062-1</name>
    <name evidence="2" type="synonym">RvY_09062.1</name>
    <name evidence="2" type="ORF">RvY_09062</name>
</gene>
<keyword evidence="3" id="KW-1185">Reference proteome</keyword>
<proteinExistence type="predicted"/>
<organism evidence="2 3">
    <name type="scientific">Ramazzottius varieornatus</name>
    <name type="common">Water bear</name>
    <name type="synonym">Tardigrade</name>
    <dbReference type="NCBI Taxonomy" id="947166"/>
    <lineage>
        <taxon>Eukaryota</taxon>
        <taxon>Metazoa</taxon>
        <taxon>Ecdysozoa</taxon>
        <taxon>Tardigrada</taxon>
        <taxon>Eutardigrada</taxon>
        <taxon>Parachela</taxon>
        <taxon>Hypsibioidea</taxon>
        <taxon>Ramazzottiidae</taxon>
        <taxon>Ramazzottius</taxon>
    </lineage>
</organism>
<comment type="caution">
    <text evidence="2">The sequence shown here is derived from an EMBL/GenBank/DDBJ whole genome shotgun (WGS) entry which is preliminary data.</text>
</comment>
<dbReference type="Proteomes" id="UP000186922">
    <property type="component" value="Unassembled WGS sequence"/>
</dbReference>
<evidence type="ECO:0000313" key="3">
    <source>
        <dbReference type="Proteomes" id="UP000186922"/>
    </source>
</evidence>
<name>A0A1D1VCM4_RAMVA</name>
<protein>
    <submittedName>
        <fullName evidence="2">Uncharacterized protein</fullName>
    </submittedName>
</protein>